<keyword evidence="1" id="KW-0378">Hydrolase</keyword>
<protein>
    <submittedName>
        <fullName evidence="1">PIG-L family deacetylase</fullName>
        <ecNumber evidence="1">3.5.1.-</ecNumber>
    </submittedName>
</protein>
<sequence>MAAVAEALIVGDGHDESRWQLSPWLASLPHRDAAALLATHERVVVVSPHPDDETLACGGLMRAAARAGRTLSVVSVTDGEACYPGNGAWPPERLRVDRASELAGALRALDTCATLHRLHLPDGGVAAAAATLRTALAKLVRPGDLVLAPWEHDGHPDHDAVGAAALSVVPAAGATLLRYPVWAWHWLDHARPAPPFPAVRMPLDEGARRAKRAAIGCFASQLGTAAPAVAEPVLAPHVVARFERPFEVYLT</sequence>
<dbReference type="InterPro" id="IPR003737">
    <property type="entry name" value="GlcNAc_PI_deacetylase-related"/>
</dbReference>
<gene>
    <name evidence="1" type="ORF">QF205_12715</name>
</gene>
<dbReference type="Gene3D" id="3.40.50.10320">
    <property type="entry name" value="LmbE-like"/>
    <property type="match status" value="1"/>
</dbReference>
<dbReference type="Pfam" id="PF02585">
    <property type="entry name" value="PIG-L"/>
    <property type="match status" value="1"/>
</dbReference>
<dbReference type="EMBL" id="JARYGX010000023">
    <property type="protein sequence ID" value="MDH7453921.1"/>
    <property type="molecule type" value="Genomic_DNA"/>
</dbReference>
<dbReference type="GO" id="GO:0016787">
    <property type="term" value="F:hydrolase activity"/>
    <property type="evidence" value="ECO:0007669"/>
    <property type="project" value="UniProtKB-KW"/>
</dbReference>
<dbReference type="PANTHER" id="PTHR12993">
    <property type="entry name" value="N-ACETYLGLUCOSAMINYL-PHOSPHATIDYLINOSITOL DE-N-ACETYLASE-RELATED"/>
    <property type="match status" value="1"/>
</dbReference>
<dbReference type="SUPFAM" id="SSF102588">
    <property type="entry name" value="LmbE-like"/>
    <property type="match status" value="1"/>
</dbReference>
<evidence type="ECO:0000313" key="1">
    <source>
        <dbReference type="EMBL" id="MDH7453921.1"/>
    </source>
</evidence>
<evidence type="ECO:0000313" key="2">
    <source>
        <dbReference type="Proteomes" id="UP001160550"/>
    </source>
</evidence>
<dbReference type="PANTHER" id="PTHR12993:SF29">
    <property type="entry name" value="BLR3841 PROTEIN"/>
    <property type="match status" value="1"/>
</dbReference>
<dbReference type="InterPro" id="IPR024078">
    <property type="entry name" value="LmbE-like_dom_sf"/>
</dbReference>
<organism evidence="1 2">
    <name type="scientific">Luteimonas composti</name>
    <dbReference type="NCBI Taxonomy" id="398257"/>
    <lineage>
        <taxon>Bacteria</taxon>
        <taxon>Pseudomonadati</taxon>
        <taxon>Pseudomonadota</taxon>
        <taxon>Gammaproteobacteria</taxon>
        <taxon>Lysobacterales</taxon>
        <taxon>Lysobacteraceae</taxon>
        <taxon>Luteimonas</taxon>
    </lineage>
</organism>
<dbReference type="EC" id="3.5.1.-" evidence="1"/>
<reference evidence="1" key="1">
    <citation type="journal article" date="2007" name="Int. J. Syst. Evol. Microbiol.">
        <title>Luteimonas composti sp. nov., a moderately thermophilic bacterium isolated from food waste.</title>
        <authorList>
            <person name="Young C.C."/>
            <person name="Kampfer P."/>
            <person name="Chen W.M."/>
            <person name="Yen W.S."/>
            <person name="Arun A.B."/>
            <person name="Lai W.A."/>
            <person name="Shen F.T."/>
            <person name="Rekha P.D."/>
            <person name="Lin K.Y."/>
            <person name="Chou J.H."/>
        </authorList>
    </citation>
    <scope>NUCLEOTIDE SEQUENCE</scope>
    <source>
        <strain evidence="1">CC-YY355</strain>
    </source>
</reference>
<comment type="caution">
    <text evidence="1">The sequence shown here is derived from an EMBL/GenBank/DDBJ whole genome shotgun (WGS) entry which is preliminary data.</text>
</comment>
<proteinExistence type="predicted"/>
<accession>A0ABT6MTG3</accession>
<dbReference type="RefSeq" id="WP_280943129.1">
    <property type="nucleotide sequence ID" value="NZ_JARYGX010000023.1"/>
</dbReference>
<reference evidence="1" key="2">
    <citation type="submission" date="2023-04" db="EMBL/GenBank/DDBJ databases">
        <authorList>
            <person name="Sun J.-Q."/>
        </authorList>
    </citation>
    <scope>NUCLEOTIDE SEQUENCE</scope>
    <source>
        <strain evidence="1">CC-YY355</strain>
    </source>
</reference>
<keyword evidence="2" id="KW-1185">Reference proteome</keyword>
<dbReference type="Proteomes" id="UP001160550">
    <property type="component" value="Unassembled WGS sequence"/>
</dbReference>
<name>A0ABT6MTG3_9GAMM</name>